<dbReference type="FunFam" id="3.40.50.12780:FF:000003">
    <property type="entry name" value="Long-chain-fatty-acid--CoA ligase FadD"/>
    <property type="match status" value="1"/>
</dbReference>
<dbReference type="Gene3D" id="3.30.300.30">
    <property type="match status" value="1"/>
</dbReference>
<evidence type="ECO:0000313" key="5">
    <source>
        <dbReference type="EMBL" id="PSK98598.1"/>
    </source>
</evidence>
<organism evidence="5 6">
    <name type="scientific">Murinocardiopsis flavida</name>
    <dbReference type="NCBI Taxonomy" id="645275"/>
    <lineage>
        <taxon>Bacteria</taxon>
        <taxon>Bacillati</taxon>
        <taxon>Actinomycetota</taxon>
        <taxon>Actinomycetes</taxon>
        <taxon>Streptosporangiales</taxon>
        <taxon>Nocardiopsidaceae</taxon>
        <taxon>Murinocardiopsis</taxon>
    </lineage>
</organism>
<dbReference type="OrthoDB" id="4363623at2"/>
<dbReference type="GO" id="GO:0031956">
    <property type="term" value="F:medium-chain fatty acid-CoA ligase activity"/>
    <property type="evidence" value="ECO:0007669"/>
    <property type="project" value="TreeGrafter"/>
</dbReference>
<dbReference type="PANTHER" id="PTHR43201:SF5">
    <property type="entry name" value="MEDIUM-CHAIN ACYL-COA LIGASE ACSF2, MITOCHONDRIAL"/>
    <property type="match status" value="1"/>
</dbReference>
<dbReference type="PROSITE" id="PS00455">
    <property type="entry name" value="AMP_BINDING"/>
    <property type="match status" value="1"/>
</dbReference>
<accession>A0A2P8DMZ9</accession>
<dbReference type="Pfam" id="PF13193">
    <property type="entry name" value="AMP-binding_C"/>
    <property type="match status" value="1"/>
</dbReference>
<sequence>MRQMSYASGPSDFPLLGETIGDDLERTVARFGDREAIVEWASGRRWSYAEFDSVVNAVAKGLMALGVAPGDRVGIWSPNCAEWVFTQYGAAKAGAILVNLNPAYRTHELAYALNQSGTTVLVSATEFKTSDYRAMVAQVRSDCPELRTVVHIGTADWDGLLAGAESVADADLRARMNTLSCDDPINIQYTSGTTGAPKGATLTHHNILNNGYSVTELLNTTEHDRFAVPVPFYHCFGMVMANLGITSHGACLVIPAPVFDATATLDAVQAERCTALYGVPTMFIAELDHPEFASYDLSSLRTGIMAGSTCPIEVMKRVVGDMHMSEVAICYGMTETSPVSTQTRVDDDLEQRVATIGRVGPHVEVRVVDPATGRVVPRGEAGELCTRGYSVMRGYWAEPEKTAEVLDAAGWMHTGDLAVMREDGYLTIVGRIKDMIIRGGENVYPREVEEFFHAHPDISDVQVVGVPDTKYGEELCAWVRLREGAADLDAEALRVFAAGRLAHFKIPRYVVVVTEFPMTVTGKIRKVEMRRRSADLLGLVADAQEG</sequence>
<dbReference type="SUPFAM" id="SSF56801">
    <property type="entry name" value="Acetyl-CoA synthetase-like"/>
    <property type="match status" value="1"/>
</dbReference>
<evidence type="ECO:0000259" key="4">
    <source>
        <dbReference type="Pfam" id="PF13193"/>
    </source>
</evidence>
<dbReference type="FunFam" id="3.30.300.30:FF:000008">
    <property type="entry name" value="2,3-dihydroxybenzoate-AMP ligase"/>
    <property type="match status" value="1"/>
</dbReference>
<name>A0A2P8DMZ9_9ACTN</name>
<dbReference type="CDD" id="cd05917">
    <property type="entry name" value="FACL_like_2"/>
    <property type="match status" value="1"/>
</dbReference>
<gene>
    <name evidence="5" type="ORF">CLV63_105272</name>
</gene>
<dbReference type="PANTHER" id="PTHR43201">
    <property type="entry name" value="ACYL-COA SYNTHETASE"/>
    <property type="match status" value="1"/>
</dbReference>
<keyword evidence="2" id="KW-0436">Ligase</keyword>
<evidence type="ECO:0000256" key="2">
    <source>
        <dbReference type="ARBA" id="ARBA00022598"/>
    </source>
</evidence>
<dbReference type="InterPro" id="IPR020845">
    <property type="entry name" value="AMP-binding_CS"/>
</dbReference>
<comment type="similarity">
    <text evidence="1">Belongs to the ATP-dependent AMP-binding enzyme family.</text>
</comment>
<evidence type="ECO:0000259" key="3">
    <source>
        <dbReference type="Pfam" id="PF00501"/>
    </source>
</evidence>
<comment type="caution">
    <text evidence="5">The sequence shown here is derived from an EMBL/GenBank/DDBJ whole genome shotgun (WGS) entry which is preliminary data.</text>
</comment>
<dbReference type="EMBL" id="PYGA01000005">
    <property type="protein sequence ID" value="PSK98598.1"/>
    <property type="molecule type" value="Genomic_DNA"/>
</dbReference>
<dbReference type="GO" id="GO:0006631">
    <property type="term" value="P:fatty acid metabolic process"/>
    <property type="evidence" value="ECO:0007669"/>
    <property type="project" value="TreeGrafter"/>
</dbReference>
<dbReference type="Gene3D" id="3.40.50.980">
    <property type="match status" value="2"/>
</dbReference>
<dbReference type="InterPro" id="IPR025110">
    <property type="entry name" value="AMP-bd_C"/>
</dbReference>
<dbReference type="Proteomes" id="UP000240542">
    <property type="component" value="Unassembled WGS sequence"/>
</dbReference>
<proteinExistence type="inferred from homology"/>
<evidence type="ECO:0000256" key="1">
    <source>
        <dbReference type="ARBA" id="ARBA00006432"/>
    </source>
</evidence>
<dbReference type="InterPro" id="IPR045851">
    <property type="entry name" value="AMP-bd_C_sf"/>
</dbReference>
<dbReference type="RefSeq" id="WP_106582656.1">
    <property type="nucleotide sequence ID" value="NZ_PYGA01000005.1"/>
</dbReference>
<dbReference type="Gene3D" id="2.30.38.10">
    <property type="entry name" value="Luciferase, Domain 3"/>
    <property type="match status" value="1"/>
</dbReference>
<evidence type="ECO:0000313" key="6">
    <source>
        <dbReference type="Proteomes" id="UP000240542"/>
    </source>
</evidence>
<dbReference type="AlphaFoldDB" id="A0A2P8DMZ9"/>
<reference evidence="5 6" key="1">
    <citation type="submission" date="2018-03" db="EMBL/GenBank/DDBJ databases">
        <title>Genomic Encyclopedia of Archaeal and Bacterial Type Strains, Phase II (KMG-II): from individual species to whole genera.</title>
        <authorList>
            <person name="Goeker M."/>
        </authorList>
    </citation>
    <scope>NUCLEOTIDE SEQUENCE [LARGE SCALE GENOMIC DNA]</scope>
    <source>
        <strain evidence="5 6">DSM 45312</strain>
    </source>
</reference>
<keyword evidence="6" id="KW-1185">Reference proteome</keyword>
<feature type="domain" description="AMP-binding enzyme C-terminal" evidence="4">
    <location>
        <begin position="447"/>
        <end position="523"/>
    </location>
</feature>
<dbReference type="InterPro" id="IPR000873">
    <property type="entry name" value="AMP-dep_synth/lig_dom"/>
</dbReference>
<feature type="domain" description="AMP-dependent synthetase/ligase" evidence="3">
    <location>
        <begin position="24"/>
        <end position="396"/>
    </location>
</feature>
<protein>
    <submittedName>
        <fullName evidence="5">Fatty-acyl-CoA synthase</fullName>
    </submittedName>
</protein>
<dbReference type="Pfam" id="PF00501">
    <property type="entry name" value="AMP-binding"/>
    <property type="match status" value="1"/>
</dbReference>